<dbReference type="EMBL" id="PXYT01000012">
    <property type="protein sequence ID" value="PSR30252.1"/>
    <property type="molecule type" value="Genomic_DNA"/>
</dbReference>
<comment type="caution">
    <text evidence="6">Lacks conserved residue(s) required for the propagation of feature annotation.</text>
</comment>
<dbReference type="SUPFAM" id="SSF50249">
    <property type="entry name" value="Nucleic acid-binding proteins"/>
    <property type="match status" value="1"/>
</dbReference>
<keyword evidence="4 6" id="KW-0233">DNA recombination</keyword>
<feature type="domain" description="Holliday junction DNA helicase RuvA C-terminal" evidence="9">
    <location>
        <begin position="152"/>
        <end position="192"/>
    </location>
</feature>
<comment type="subcellular location">
    <subcellularLocation>
        <location evidence="6">Cytoplasm</location>
    </subcellularLocation>
</comment>
<accession>A0A2T2X6Y3</accession>
<feature type="region of interest" description="Disordered" evidence="7">
    <location>
        <begin position="131"/>
        <end position="153"/>
    </location>
</feature>
<dbReference type="InterPro" id="IPR011114">
    <property type="entry name" value="RuvA_C"/>
</dbReference>
<evidence type="ECO:0000256" key="4">
    <source>
        <dbReference type="ARBA" id="ARBA00023172"/>
    </source>
</evidence>
<dbReference type="Gene3D" id="1.10.150.20">
    <property type="entry name" value="5' to 3' exonuclease, C-terminal subdomain"/>
    <property type="match status" value="1"/>
</dbReference>
<comment type="similarity">
    <text evidence="6">Belongs to the RuvA family.</text>
</comment>
<evidence type="ECO:0000256" key="2">
    <source>
        <dbReference type="ARBA" id="ARBA00022763"/>
    </source>
</evidence>
<evidence type="ECO:0000256" key="5">
    <source>
        <dbReference type="ARBA" id="ARBA00023204"/>
    </source>
</evidence>
<gene>
    <name evidence="6 10" type="primary">ruvA</name>
    <name evidence="10" type="ORF">C7B43_07015</name>
</gene>
<dbReference type="CDD" id="cd14332">
    <property type="entry name" value="UBA_RuvA_C"/>
    <property type="match status" value="1"/>
</dbReference>
<dbReference type="GO" id="GO:0006310">
    <property type="term" value="P:DNA recombination"/>
    <property type="evidence" value="ECO:0007669"/>
    <property type="project" value="UniProtKB-UniRule"/>
</dbReference>
<dbReference type="Gene3D" id="1.10.8.10">
    <property type="entry name" value="DNA helicase RuvA subunit, C-terminal domain"/>
    <property type="match status" value="1"/>
</dbReference>
<dbReference type="GO" id="GO:0006281">
    <property type="term" value="P:DNA repair"/>
    <property type="evidence" value="ECO:0007669"/>
    <property type="project" value="UniProtKB-UniRule"/>
</dbReference>
<evidence type="ECO:0000256" key="1">
    <source>
        <dbReference type="ARBA" id="ARBA00022490"/>
    </source>
</evidence>
<keyword evidence="5 6" id="KW-0234">DNA repair</keyword>
<feature type="region of interest" description="Domain III" evidence="6">
    <location>
        <begin position="146"/>
        <end position="195"/>
    </location>
</feature>
<comment type="domain">
    <text evidence="6">Has three domains with a flexible linker between the domains II and III and assumes an 'L' shape. Domain III is highly mobile and contacts RuvB.</text>
</comment>
<dbReference type="GO" id="GO:0005524">
    <property type="term" value="F:ATP binding"/>
    <property type="evidence" value="ECO:0007669"/>
    <property type="project" value="InterPro"/>
</dbReference>
<keyword evidence="2 6" id="KW-0227">DNA damage</keyword>
<dbReference type="GO" id="GO:0048476">
    <property type="term" value="C:Holliday junction resolvase complex"/>
    <property type="evidence" value="ECO:0007669"/>
    <property type="project" value="UniProtKB-UniRule"/>
</dbReference>
<dbReference type="SUPFAM" id="SSF47781">
    <property type="entry name" value="RuvA domain 2-like"/>
    <property type="match status" value="1"/>
</dbReference>
<evidence type="ECO:0000313" key="11">
    <source>
        <dbReference type="Proteomes" id="UP000242699"/>
    </source>
</evidence>
<dbReference type="Pfam" id="PF07499">
    <property type="entry name" value="RuvA_C"/>
    <property type="match status" value="1"/>
</dbReference>
<name>A0A2T2X6Y3_9FIRM</name>
<organism evidence="10 11">
    <name type="scientific">Sulfobacillus benefaciens</name>
    <dbReference type="NCBI Taxonomy" id="453960"/>
    <lineage>
        <taxon>Bacteria</taxon>
        <taxon>Bacillati</taxon>
        <taxon>Bacillota</taxon>
        <taxon>Clostridia</taxon>
        <taxon>Eubacteriales</taxon>
        <taxon>Clostridiales Family XVII. Incertae Sedis</taxon>
        <taxon>Sulfobacillus</taxon>
    </lineage>
</organism>
<feature type="domain" description="DNA helicase Holliday junction RuvA type" evidence="8">
    <location>
        <begin position="1"/>
        <end position="60"/>
    </location>
</feature>
<dbReference type="GO" id="GO:0005737">
    <property type="term" value="C:cytoplasm"/>
    <property type="evidence" value="ECO:0007669"/>
    <property type="project" value="UniProtKB-SubCell"/>
</dbReference>
<reference evidence="10 11" key="1">
    <citation type="journal article" date="2014" name="BMC Genomics">
        <title>Comparison of environmental and isolate Sulfobacillus genomes reveals diverse carbon, sulfur, nitrogen, and hydrogen metabolisms.</title>
        <authorList>
            <person name="Justice N.B."/>
            <person name="Norman A."/>
            <person name="Brown C.T."/>
            <person name="Singh A."/>
            <person name="Thomas B.C."/>
            <person name="Banfield J.F."/>
        </authorList>
    </citation>
    <scope>NUCLEOTIDE SEQUENCE [LARGE SCALE GENOMIC DNA]</scope>
    <source>
        <strain evidence="10">AMDSBA1</strain>
    </source>
</reference>
<proteinExistence type="inferred from homology"/>
<protein>
    <recommendedName>
        <fullName evidence="6">Holliday junction branch migration complex subunit RuvA</fullName>
    </recommendedName>
</protein>
<comment type="function">
    <text evidence="6">The RuvA-RuvB-RuvC complex processes Holliday junction (HJ) DNA during genetic recombination and DNA repair, while the RuvA-RuvB complex plays an important role in the rescue of blocked DNA replication forks via replication fork reversal (RFR). RuvA specifically binds to HJ cruciform DNA, conferring on it an open structure. The RuvB hexamer acts as an ATP-dependent pump, pulling dsDNA into and through the RuvAB complex. HJ branch migration allows RuvC to scan DNA until it finds its consensus sequence, where it cleaves and resolves the cruciform DNA.</text>
</comment>
<dbReference type="InterPro" id="IPR013849">
    <property type="entry name" value="DNA_helicase_Holl-junc_RuvA_I"/>
</dbReference>
<evidence type="ECO:0000259" key="9">
    <source>
        <dbReference type="Pfam" id="PF07499"/>
    </source>
</evidence>
<evidence type="ECO:0000256" key="7">
    <source>
        <dbReference type="SAM" id="MobiDB-lite"/>
    </source>
</evidence>
<comment type="subunit">
    <text evidence="6">Homotetramer. Forms an RuvA(8)-RuvB(12)-Holliday junction (HJ) complex. HJ DNA is sandwiched between 2 RuvA tetramers; dsDNA enters through RuvA and exits via RuvB. An RuvB hexamer assembles on each DNA strand where it exits the tetramer. Each RuvB hexamer is contacted by two RuvA subunits (via domain III) on 2 adjacent RuvB subunits; this complex drives branch migration. In the full resolvosome a probable DNA-RuvA(4)-RuvB(12)-RuvC(2) complex forms which resolves the HJ.</text>
</comment>
<dbReference type="Pfam" id="PF01330">
    <property type="entry name" value="RuvA_N"/>
    <property type="match status" value="1"/>
</dbReference>
<dbReference type="GO" id="GO:0009379">
    <property type="term" value="C:Holliday junction helicase complex"/>
    <property type="evidence" value="ECO:0007669"/>
    <property type="project" value="InterPro"/>
</dbReference>
<dbReference type="GO" id="GO:0000400">
    <property type="term" value="F:four-way junction DNA binding"/>
    <property type="evidence" value="ECO:0007669"/>
    <property type="project" value="UniProtKB-UniRule"/>
</dbReference>
<evidence type="ECO:0000256" key="6">
    <source>
        <dbReference type="HAMAP-Rule" id="MF_00031"/>
    </source>
</evidence>
<dbReference type="InterPro" id="IPR010994">
    <property type="entry name" value="RuvA_2-like"/>
</dbReference>
<evidence type="ECO:0000256" key="3">
    <source>
        <dbReference type="ARBA" id="ARBA00023125"/>
    </source>
</evidence>
<comment type="caution">
    <text evidence="10">The sequence shown here is derived from an EMBL/GenBank/DDBJ whole genome shotgun (WGS) entry which is preliminary data.</text>
</comment>
<dbReference type="Pfam" id="PF14520">
    <property type="entry name" value="HHH_5"/>
    <property type="match status" value="1"/>
</dbReference>
<dbReference type="AlphaFoldDB" id="A0A2T2X6Y3"/>
<keyword evidence="1 6" id="KW-0963">Cytoplasm</keyword>
<dbReference type="InterPro" id="IPR000085">
    <property type="entry name" value="RuvA"/>
</dbReference>
<dbReference type="InterPro" id="IPR036267">
    <property type="entry name" value="RuvA_C_sf"/>
</dbReference>
<dbReference type="GO" id="GO:0009378">
    <property type="term" value="F:four-way junction helicase activity"/>
    <property type="evidence" value="ECO:0007669"/>
    <property type="project" value="InterPro"/>
</dbReference>
<evidence type="ECO:0000259" key="8">
    <source>
        <dbReference type="Pfam" id="PF01330"/>
    </source>
</evidence>
<dbReference type="NCBIfam" id="TIGR00084">
    <property type="entry name" value="ruvA"/>
    <property type="match status" value="1"/>
</dbReference>
<dbReference type="InterPro" id="IPR012340">
    <property type="entry name" value="NA-bd_OB-fold"/>
</dbReference>
<dbReference type="Proteomes" id="UP000242699">
    <property type="component" value="Unassembled WGS sequence"/>
</dbReference>
<sequence length="195" mass="21279">MISDLIGTVLYKDGNTCTLNVHGIGFLVEVSRMTHEQLPGIGHEVHLYTHLAVREDNWRLVGFATADERQIFLDLLSVGGLGIKGALSVLGALGIDGLESAVFNGDWERIKQAPGVGTKLAQRIQLELSGQWENRPRKQSTQPASDTPRTEDDVVGGLMALGYSREEAESAARQVPAEGDLASRIRQALRTLDRH</sequence>
<dbReference type="Gene3D" id="2.40.50.140">
    <property type="entry name" value="Nucleic acid-binding proteins"/>
    <property type="match status" value="1"/>
</dbReference>
<evidence type="ECO:0000313" key="10">
    <source>
        <dbReference type="EMBL" id="PSR30252.1"/>
    </source>
</evidence>
<feature type="region of interest" description="Domain I" evidence="6">
    <location>
        <begin position="1"/>
        <end position="64"/>
    </location>
</feature>
<dbReference type="SUPFAM" id="SSF46929">
    <property type="entry name" value="DNA helicase RuvA subunit, C-terminal domain"/>
    <property type="match status" value="1"/>
</dbReference>
<dbReference type="HAMAP" id="MF_00031">
    <property type="entry name" value="DNA_HJ_migration_RuvA"/>
    <property type="match status" value="1"/>
</dbReference>
<keyword evidence="3 6" id="KW-0238">DNA-binding</keyword>